<dbReference type="InterPro" id="IPR023485">
    <property type="entry name" value="Ptyr_pPase"/>
</dbReference>
<evidence type="ECO:0000313" key="6">
    <source>
        <dbReference type="EMBL" id="GAP41081.1"/>
    </source>
</evidence>
<dbReference type="SUPFAM" id="SSF52788">
    <property type="entry name" value="Phosphotyrosine protein phosphatases I"/>
    <property type="match status" value="1"/>
</dbReference>
<dbReference type="InterPro" id="IPR036196">
    <property type="entry name" value="Ptyr_pPase_sf"/>
</dbReference>
<dbReference type="STRING" id="1678840.ATC1_131063"/>
<feature type="domain" description="Phosphotyrosine protein phosphatase I" evidence="5">
    <location>
        <begin position="2"/>
        <end position="148"/>
    </location>
</feature>
<keyword evidence="3" id="KW-0904">Protein phosphatase</keyword>
<protein>
    <submittedName>
        <fullName evidence="6">Low molecular weight phosphotyrosine protein phosphatase</fullName>
    </submittedName>
</protein>
<dbReference type="OrthoDB" id="9784339at2"/>
<evidence type="ECO:0000256" key="4">
    <source>
        <dbReference type="PIRSR" id="PIRSR617867-1"/>
    </source>
</evidence>
<dbReference type="InterPro" id="IPR017867">
    <property type="entry name" value="Tyr_phospatase_low_mol_wt"/>
</dbReference>
<dbReference type="RefSeq" id="WP_062281569.1">
    <property type="nucleotide sequence ID" value="NZ_DF968181.1"/>
</dbReference>
<dbReference type="PANTHER" id="PTHR11717">
    <property type="entry name" value="LOW MOLECULAR WEIGHT PROTEIN TYROSINE PHOSPHATASE"/>
    <property type="match status" value="1"/>
</dbReference>
<evidence type="ECO:0000259" key="5">
    <source>
        <dbReference type="SMART" id="SM00226"/>
    </source>
</evidence>
<dbReference type="PRINTS" id="PR00719">
    <property type="entry name" value="LMWPTPASE"/>
</dbReference>
<feature type="active site" description="Nucleophile" evidence="4">
    <location>
        <position position="8"/>
    </location>
</feature>
<evidence type="ECO:0000313" key="7">
    <source>
        <dbReference type="Proteomes" id="UP000053370"/>
    </source>
</evidence>
<keyword evidence="7" id="KW-1185">Reference proteome</keyword>
<name>A0A0S7BWP0_9CHLR</name>
<dbReference type="Gene3D" id="3.40.50.2300">
    <property type="match status" value="1"/>
</dbReference>
<dbReference type="SMART" id="SM00226">
    <property type="entry name" value="LMWPc"/>
    <property type="match status" value="1"/>
</dbReference>
<comment type="similarity">
    <text evidence="1">Belongs to the low molecular weight phosphotyrosine protein phosphatase family.</text>
</comment>
<dbReference type="PANTHER" id="PTHR11717:SF31">
    <property type="entry name" value="LOW MOLECULAR WEIGHT PROTEIN-TYROSINE-PHOSPHATASE ETP-RELATED"/>
    <property type="match status" value="1"/>
</dbReference>
<sequence>MPEILFVCTANQFRSPIASAYFQKKLTESGITDNWKISSAGTWTENGLPACVEAKNAASQIGLDISRHSTREVNSEVLSKADLIVTMEQGHKEALAAEFPQCKDRIILLCQAAGEPVTEIADPVFSNFQFCEMTVQSIVYCIDRSFNILMNLAESFQRDRENITQKQQH</sequence>
<keyword evidence="2" id="KW-0378">Hydrolase</keyword>
<gene>
    <name evidence="6" type="ORF">ATC1_131063</name>
</gene>
<dbReference type="Pfam" id="PF01451">
    <property type="entry name" value="LMWPc"/>
    <property type="match status" value="1"/>
</dbReference>
<dbReference type="EMBL" id="DF968181">
    <property type="protein sequence ID" value="GAP41081.1"/>
    <property type="molecule type" value="Genomic_DNA"/>
</dbReference>
<dbReference type="AlphaFoldDB" id="A0A0S7BWP0"/>
<proteinExistence type="inferred from homology"/>
<accession>A0A0S7BWP0</accession>
<feature type="active site" evidence="4">
    <location>
        <position position="14"/>
    </location>
</feature>
<dbReference type="GO" id="GO:0004725">
    <property type="term" value="F:protein tyrosine phosphatase activity"/>
    <property type="evidence" value="ECO:0007669"/>
    <property type="project" value="InterPro"/>
</dbReference>
<dbReference type="Proteomes" id="UP000053370">
    <property type="component" value="Unassembled WGS sequence"/>
</dbReference>
<evidence type="ECO:0000256" key="3">
    <source>
        <dbReference type="ARBA" id="ARBA00022912"/>
    </source>
</evidence>
<feature type="active site" description="Proton donor" evidence="4">
    <location>
        <position position="122"/>
    </location>
</feature>
<reference evidence="6" key="1">
    <citation type="journal article" date="2015" name="Genome Announc.">
        <title>Draft Genome Sequence of Anaerolineae Strain TC1, a Novel Isolate from a Methanogenic Wastewater Treatment System.</title>
        <authorList>
            <person name="Matsuura N."/>
            <person name="Tourlousse D.M."/>
            <person name="Sun L."/>
            <person name="Toyonaga M."/>
            <person name="Kuroda K."/>
            <person name="Ohashi A."/>
            <person name="Cruz R."/>
            <person name="Yamaguchi T."/>
            <person name="Sekiguchi Y."/>
        </authorList>
    </citation>
    <scope>NUCLEOTIDE SEQUENCE [LARGE SCALE GENOMIC DNA]</scope>
    <source>
        <strain evidence="6">TC1</strain>
    </source>
</reference>
<evidence type="ECO:0000256" key="2">
    <source>
        <dbReference type="ARBA" id="ARBA00022801"/>
    </source>
</evidence>
<dbReference type="InterPro" id="IPR050438">
    <property type="entry name" value="LMW_PTPase"/>
</dbReference>
<organism evidence="6">
    <name type="scientific">Flexilinea flocculi</name>
    <dbReference type="NCBI Taxonomy" id="1678840"/>
    <lineage>
        <taxon>Bacteria</taxon>
        <taxon>Bacillati</taxon>
        <taxon>Chloroflexota</taxon>
        <taxon>Anaerolineae</taxon>
        <taxon>Anaerolineales</taxon>
        <taxon>Anaerolineaceae</taxon>
        <taxon>Flexilinea</taxon>
    </lineage>
</organism>
<evidence type="ECO:0000256" key="1">
    <source>
        <dbReference type="ARBA" id="ARBA00011063"/>
    </source>
</evidence>